<dbReference type="Gene3D" id="2.130.10.10">
    <property type="entry name" value="YVTN repeat-like/Quinoprotein amine dehydrogenase"/>
    <property type="match status" value="2"/>
</dbReference>
<feature type="compositionally biased region" description="Acidic residues" evidence="3">
    <location>
        <begin position="840"/>
        <end position="851"/>
    </location>
</feature>
<dbReference type="Proteomes" id="UP000002729">
    <property type="component" value="Unassembled WGS sequence"/>
</dbReference>
<dbReference type="InterPro" id="IPR012334">
    <property type="entry name" value="Pectin_lyas_fold"/>
</dbReference>
<dbReference type="KEGG" id="aaf:AURANDRAFT_65742"/>
<gene>
    <name evidence="4" type="ORF">AURANDRAFT_65742</name>
</gene>
<feature type="compositionally biased region" description="Basic and acidic residues" evidence="3">
    <location>
        <begin position="131"/>
        <end position="143"/>
    </location>
</feature>
<evidence type="ECO:0000256" key="2">
    <source>
        <dbReference type="PROSITE-ProRule" id="PRU00221"/>
    </source>
</evidence>
<dbReference type="PANTHER" id="PTHR44324">
    <property type="entry name" value="WD40 REPEAT DOMAIN 95"/>
    <property type="match status" value="1"/>
</dbReference>
<feature type="compositionally biased region" description="Pro residues" evidence="3">
    <location>
        <begin position="1562"/>
        <end position="1582"/>
    </location>
</feature>
<dbReference type="InterPro" id="IPR051242">
    <property type="entry name" value="WD-EF-hand_domain"/>
</dbReference>
<feature type="compositionally biased region" description="Pro residues" evidence="3">
    <location>
        <begin position="1295"/>
        <end position="1304"/>
    </location>
</feature>
<keyword evidence="2" id="KW-0853">WD repeat</keyword>
<feature type="compositionally biased region" description="Gly residues" evidence="3">
    <location>
        <begin position="855"/>
        <end position="868"/>
    </location>
</feature>
<dbReference type="InterPro" id="IPR001680">
    <property type="entry name" value="WD40_rpt"/>
</dbReference>
<accession>F0YF09</accession>
<dbReference type="RefSeq" id="XP_009038956.1">
    <property type="nucleotide sequence ID" value="XM_009040708.1"/>
</dbReference>
<dbReference type="Gene3D" id="2.160.20.10">
    <property type="entry name" value="Single-stranded right-handed beta-helix, Pectin lyase-like"/>
    <property type="match status" value="1"/>
</dbReference>
<evidence type="ECO:0000313" key="5">
    <source>
        <dbReference type="Proteomes" id="UP000002729"/>
    </source>
</evidence>
<keyword evidence="1" id="KW-0677">Repeat</keyword>
<feature type="region of interest" description="Disordered" evidence="3">
    <location>
        <begin position="1407"/>
        <end position="1426"/>
    </location>
</feature>
<dbReference type="PROSITE" id="PS50082">
    <property type="entry name" value="WD_REPEATS_2"/>
    <property type="match status" value="1"/>
</dbReference>
<dbReference type="SUPFAM" id="SSF50978">
    <property type="entry name" value="WD40 repeat-like"/>
    <property type="match status" value="2"/>
</dbReference>
<evidence type="ECO:0000256" key="3">
    <source>
        <dbReference type="SAM" id="MobiDB-lite"/>
    </source>
</evidence>
<dbReference type="OrthoDB" id="96964at2759"/>
<dbReference type="InParanoid" id="F0YF09"/>
<dbReference type="SUPFAM" id="SSF51126">
    <property type="entry name" value="Pectin lyase-like"/>
    <property type="match status" value="1"/>
</dbReference>
<feature type="region of interest" description="Disordered" evidence="3">
    <location>
        <begin position="1537"/>
        <end position="1582"/>
    </location>
</feature>
<evidence type="ECO:0000313" key="4">
    <source>
        <dbReference type="EMBL" id="EGB06380.1"/>
    </source>
</evidence>
<dbReference type="InterPro" id="IPR015943">
    <property type="entry name" value="WD40/YVTN_repeat-like_dom_sf"/>
</dbReference>
<feature type="region of interest" description="Disordered" evidence="3">
    <location>
        <begin position="821"/>
        <end position="869"/>
    </location>
</feature>
<dbReference type="eggNOG" id="ENOG502RPUY">
    <property type="taxonomic scope" value="Eukaryota"/>
</dbReference>
<dbReference type="InterPro" id="IPR036322">
    <property type="entry name" value="WD40_repeat_dom_sf"/>
</dbReference>
<dbReference type="SMART" id="SM00320">
    <property type="entry name" value="WD40"/>
    <property type="match status" value="6"/>
</dbReference>
<feature type="region of interest" description="Disordered" evidence="3">
    <location>
        <begin position="1271"/>
        <end position="1365"/>
    </location>
</feature>
<reference evidence="4 5" key="1">
    <citation type="journal article" date="2011" name="Proc. Natl. Acad. Sci. U.S.A.">
        <title>Niche of harmful alga Aureococcus anophagefferens revealed through ecogenomics.</title>
        <authorList>
            <person name="Gobler C.J."/>
            <person name="Berry D.L."/>
            <person name="Dyhrman S.T."/>
            <person name="Wilhelm S.W."/>
            <person name="Salamov A."/>
            <person name="Lobanov A.V."/>
            <person name="Zhang Y."/>
            <person name="Collier J.L."/>
            <person name="Wurch L.L."/>
            <person name="Kustka A.B."/>
            <person name="Dill B.D."/>
            <person name="Shah M."/>
            <person name="VerBerkmoes N.C."/>
            <person name="Kuo A."/>
            <person name="Terry A."/>
            <person name="Pangilinan J."/>
            <person name="Lindquist E.A."/>
            <person name="Lucas S."/>
            <person name="Paulsen I.T."/>
            <person name="Hattenrath-Lehmann T.K."/>
            <person name="Talmage S.C."/>
            <person name="Walker E.A."/>
            <person name="Koch F."/>
            <person name="Burson A.M."/>
            <person name="Marcoval M.A."/>
            <person name="Tang Y.Z."/>
            <person name="Lecleir G.R."/>
            <person name="Coyne K.J."/>
            <person name="Berg G.M."/>
            <person name="Bertrand E.M."/>
            <person name="Saito M.A."/>
            <person name="Gladyshev V.N."/>
            <person name="Grigoriev I.V."/>
        </authorList>
    </citation>
    <scope>NUCLEOTIDE SEQUENCE [LARGE SCALE GENOMIC DNA]</scope>
    <source>
        <strain evidence="5">CCMP 1984</strain>
    </source>
</reference>
<dbReference type="Pfam" id="PF00400">
    <property type="entry name" value="WD40"/>
    <property type="match status" value="3"/>
</dbReference>
<name>F0YF09_AURAN</name>
<sequence length="1793" mass="188844">MASALSAGQQLSALIAGTSIEQLRAQWSLTAARALVRNAPPESKLRTDPHAIDRVPEGGKLRAEDFLVLMATATNAPRGDLEMAWAAGAVDLFRQMDLRGEGELDWNDFAAFVLGLDMPKREREEVEDADEPGREHEEERSAEAEVIGAPRLRQYHMIPDAAVNEDFANGLVSLTYLPPPIHRVLALPQGDQGVELVHIITPDHPPRVSGALRHHTAYRPHKVLACGGVVGTSIVVTGSSIAPGGPHYVSLWSLPSRSGGAREGPLLPVLVHRRETPSPMSAITYSARLDRLYTGGETSGLVYEWSFDENRKSASADATGPKALGRCRTLRLHTFGVTTIVELERRKRHSNLIVTGSTDGNINVWNPSDWFGGGAADDATFDSAALGEDHSSAAVPAPHGRKELVPVLQLAAQSTGPGTIVVSVDHGLLFSAGRLSVKDATASTVVLVWKLSEHSQHGLKRRIHAQLTRHSAQISDVVEVVDEAQLVTADIGGLVVVWQMPQLTARQQVTLPSGDLPNVRVCISPLPHYGYASSNPARDIAAKVKSGQLSKGNAGGPDAVLVAANTRLALYQFQLSLIKEPLLLAHYDAGMAVFVVVSAQRVSVWDANSGRLRSQIAAANLIGDEDAAAQAGPEGGQAQEHVKLATLSRKRKGARELSVNMPGEAETVVEAADSSPPEIVAAKVAVAGRKLVVGDDRGGVHVCVVPPGGHAPRRTKSLDPHESSVSDFSFLDAANLVLSGGASDGTIAVHDEGDARGYCPPNDDGTVLQRSVRLRDVKIMGSIRKAADEHRADGSRPATAHLTFNRGDLLKRRNTLDGGREVKVNADYARKHAAGRGDSDSESESDSDDSYDGSGSPGSKGSPPGGIAGAAAVAKAATKKTVSVPEAPPRSESVLESTATETHEILCATADLHLNLIASVSRNGSSPTPQLCVWDFELFILLGTCLPPVSVRDSMAILAAQKKAAAANESGIVDDRAGAVERVTAIGFLTPFPVLCGLTSTGVAHLWRVPECGILHTLDYRDEPPPQAVPWYHKDYVAPDKKANAFVTAHVVALEDPVDDGPADADGAGAGDGRAFVTDDAASASSSHGRIDAVVGGGTDGGGVVTWALRSSFFARLNLRRVPPVRRRTYNPGRQVHTTVNWSELRRSRRLSQVDLGGRSSLANVAGASDRDSWDLAVFQAHDDVEVTSLQIIEKPRTILTASEDGLARIWTWNGVLVGQLDVNRPAGGDGPRKVPWDFVVQSTSAKTEVRGVQETLSAAKVAAAAFASVPRSARGGATRRSRMTQIQRSRTSTPPTPKSPPAASPGRKKRPLKKEPDPKPKLSLATNRGLALSQSAPNLSRATTPASEHSSRPTTALSPEEGWDAVRARTSTFHGRVRSDKKPEDHSWDAIFDGIASLEKNAELKRSQSLPRAASSQNRRPQTGKWWQTRDSMAPIAFLAPELSELSSSFSTVDPPHKRDKRAQTAAARLRAKPRPLAEVIATKRRPIPRLYSRAAGLPLAKMAKMDASMLPPPPPTVLEASAGVFDMADAPPAAAAASAAPRDPLGPPNGPAIIGGWTLPAPPPKKAAPPPPPPPPPAAPAPIALYRVDVADHASVAAALAAAAAKGRKCVVVVPAGGAYDEAVAVPAGVTLRGAGEDAAAALRSVRLDGHGATCEGLTVSEGVTCSRGARAVALKRCLVSNAGDTGVASEAASLKLEHCVVDGCEDGVVVTRGSASVVDTAIRNCDCDGIFSVPKIQLLQDVTFDAIGRHEVNCKAGVVKTVGAAAAETAAPSAAPLGWEGAEWVATPRA</sequence>
<dbReference type="GeneID" id="20225487"/>
<dbReference type="PANTHER" id="PTHR44324:SF4">
    <property type="entry name" value="WD40 REPEAT DOMAIN 95"/>
    <property type="match status" value="1"/>
</dbReference>
<dbReference type="InterPro" id="IPR011050">
    <property type="entry name" value="Pectin_lyase_fold/virulence"/>
</dbReference>
<proteinExistence type="predicted"/>
<dbReference type="EMBL" id="GL833135">
    <property type="protein sequence ID" value="EGB06380.1"/>
    <property type="molecule type" value="Genomic_DNA"/>
</dbReference>
<feature type="region of interest" description="Disordered" evidence="3">
    <location>
        <begin position="122"/>
        <end position="144"/>
    </location>
</feature>
<feature type="region of interest" description="Disordered" evidence="3">
    <location>
        <begin position="1449"/>
        <end position="1472"/>
    </location>
</feature>
<keyword evidence="5" id="KW-1185">Reference proteome</keyword>
<feature type="compositionally biased region" description="Basic and acidic residues" evidence="3">
    <location>
        <begin position="821"/>
        <end position="839"/>
    </location>
</feature>
<evidence type="ECO:0000256" key="1">
    <source>
        <dbReference type="ARBA" id="ARBA00022737"/>
    </source>
</evidence>
<feature type="compositionally biased region" description="Polar residues" evidence="3">
    <location>
        <begin position="1333"/>
        <end position="1358"/>
    </location>
</feature>
<feature type="repeat" description="WD" evidence="2">
    <location>
        <begin position="350"/>
        <end position="366"/>
    </location>
</feature>
<protein>
    <submittedName>
        <fullName evidence="4">Uncharacterized protein</fullName>
    </submittedName>
</protein>
<feature type="compositionally biased region" description="Polar residues" evidence="3">
    <location>
        <begin position="1408"/>
        <end position="1426"/>
    </location>
</feature>
<organism evidence="5">
    <name type="scientific">Aureococcus anophagefferens</name>
    <name type="common">Harmful bloom alga</name>
    <dbReference type="NCBI Taxonomy" id="44056"/>
    <lineage>
        <taxon>Eukaryota</taxon>
        <taxon>Sar</taxon>
        <taxon>Stramenopiles</taxon>
        <taxon>Ochrophyta</taxon>
        <taxon>Pelagophyceae</taxon>
        <taxon>Pelagomonadales</taxon>
        <taxon>Pelagomonadaceae</taxon>
        <taxon>Aureococcus</taxon>
    </lineage>
</organism>